<feature type="chain" id="PRO_5047431734" evidence="1">
    <location>
        <begin position="23"/>
        <end position="337"/>
    </location>
</feature>
<keyword evidence="3" id="KW-1185">Reference proteome</keyword>
<sequence length="337" mass="34379">MKRHGSILGCMLGLALASVALAGCRGRAVAPVEMAPSVAVATASPVPAAMGGTAAGWIDDLSALYLDPAGLAGRRFEGSVVTAVASGAPYPAPAEQLDALRRLASTPDAPIAEARARVTTLGGLLIDGSGLALMALGEADVRDGSQEARLLSAFSFGAGYPIGPRWLSARWQAGTALRLLQAQEARPDQGTSRVGRGFAVDAALRASWAETLSVGLVLHDLAGSITWRDQDGAPAGARQWLLSGSRARVGVVIVSPDRRTRLTGEAGLDGAWGIGLEQRVLGDRVAARVGKGHLVGLGPSDTMGVGLRLGPLAVDAALVLPQGDEAPSLVAALRVTF</sequence>
<dbReference type="EMBL" id="CP141614">
    <property type="protein sequence ID" value="WRP14018.1"/>
    <property type="molecule type" value="Genomic_DNA"/>
</dbReference>
<name>A0ABZ1BN37_9FIRM</name>
<gene>
    <name evidence="2" type="ORF">VLY81_11380</name>
</gene>
<feature type="signal peptide" evidence="1">
    <location>
        <begin position="1"/>
        <end position="22"/>
    </location>
</feature>
<evidence type="ECO:0000313" key="2">
    <source>
        <dbReference type="EMBL" id="WRP14018.1"/>
    </source>
</evidence>
<dbReference type="RefSeq" id="WP_324668297.1">
    <property type="nucleotide sequence ID" value="NZ_CP141614.1"/>
</dbReference>
<dbReference type="Proteomes" id="UP001333102">
    <property type="component" value="Chromosome"/>
</dbReference>
<keyword evidence="1" id="KW-0732">Signal</keyword>
<accession>A0ABZ1BN37</accession>
<evidence type="ECO:0000313" key="3">
    <source>
        <dbReference type="Proteomes" id="UP001333102"/>
    </source>
</evidence>
<reference evidence="3" key="1">
    <citation type="submission" date="2023-12" db="EMBL/GenBank/DDBJ databases">
        <title>Novel isolates from deep terrestrial aquifers shed light on the physiology and ecology of the class Limnochordia.</title>
        <authorList>
            <person name="Karnachuk O.V."/>
            <person name="Lukina A.P."/>
            <person name="Avakyan M.R."/>
            <person name="Kadnikov V."/>
            <person name="Begmatov S."/>
            <person name="Beletsky A.V."/>
            <person name="Mardanov A.V."/>
            <person name="Ravin N.V."/>
        </authorList>
    </citation>
    <scope>NUCLEOTIDE SEQUENCE [LARGE SCALE GENOMIC DNA]</scope>
    <source>
        <strain evidence="3">LN</strain>
    </source>
</reference>
<proteinExistence type="predicted"/>
<protein>
    <submittedName>
        <fullName evidence="2">Uncharacterized protein</fullName>
    </submittedName>
</protein>
<dbReference type="PROSITE" id="PS51257">
    <property type="entry name" value="PROKAR_LIPOPROTEIN"/>
    <property type="match status" value="1"/>
</dbReference>
<organism evidence="2 3">
    <name type="scientific">Geochorda subterranea</name>
    <dbReference type="NCBI Taxonomy" id="3109564"/>
    <lineage>
        <taxon>Bacteria</taxon>
        <taxon>Bacillati</taxon>
        <taxon>Bacillota</taxon>
        <taxon>Limnochordia</taxon>
        <taxon>Limnochordales</taxon>
        <taxon>Geochordaceae</taxon>
        <taxon>Geochorda</taxon>
    </lineage>
</organism>
<evidence type="ECO:0000256" key="1">
    <source>
        <dbReference type="SAM" id="SignalP"/>
    </source>
</evidence>